<dbReference type="PROSITE" id="PS50405">
    <property type="entry name" value="GST_CTER"/>
    <property type="match status" value="1"/>
</dbReference>
<dbReference type="PROSITE" id="PS50404">
    <property type="entry name" value="GST_NTER"/>
    <property type="match status" value="1"/>
</dbReference>
<dbReference type="PANTHER" id="PTHR44051">
    <property type="entry name" value="GLUTATHIONE S-TRANSFERASE-RELATED"/>
    <property type="match status" value="1"/>
</dbReference>
<feature type="domain" description="GST N-terminal" evidence="1">
    <location>
        <begin position="1"/>
        <end position="80"/>
    </location>
</feature>
<evidence type="ECO:0000313" key="4">
    <source>
        <dbReference type="Proteomes" id="UP000000366"/>
    </source>
</evidence>
<sequence>MKLLNSFGPNPRMVRMFMAEKKISIPFQDFDILGGENRKDPYLAKNPAGQTPSLELDDGRVIAETVAICEYLEELHPTPALIGNTPVERAEARMALRRAELNACEHLYNAFRFGPGLPLFKDRVRCLPDAADGLKAKGLDGVALVDTLLKGKSYLCGERVTLGDLVLYCCLDFCMSTGLQVDPALKNVTAWLARMNARPSATASLSPGWQEIGMRG</sequence>
<dbReference type="SFLD" id="SFLDS00019">
    <property type="entry name" value="Glutathione_Transferase_(cytos"/>
    <property type="match status" value="1"/>
</dbReference>
<dbReference type="Proteomes" id="UP000000366">
    <property type="component" value="Chromosome"/>
</dbReference>
<evidence type="ECO:0000259" key="1">
    <source>
        <dbReference type="PROSITE" id="PS50404"/>
    </source>
</evidence>
<keyword evidence="4" id="KW-1185">Reference proteome</keyword>
<dbReference type="STRING" id="420662.Mpe_A0907"/>
<dbReference type="eggNOG" id="COG0625">
    <property type="taxonomic scope" value="Bacteria"/>
</dbReference>
<dbReference type="SUPFAM" id="SSF52833">
    <property type="entry name" value="Thioredoxin-like"/>
    <property type="match status" value="1"/>
</dbReference>
<gene>
    <name evidence="3" type="ordered locus">Mpe_A0907</name>
</gene>
<proteinExistence type="predicted"/>
<dbReference type="SUPFAM" id="SSF47616">
    <property type="entry name" value="GST C-terminal domain-like"/>
    <property type="match status" value="1"/>
</dbReference>
<dbReference type="EMBL" id="CP000555">
    <property type="protein sequence ID" value="ABM93869.1"/>
    <property type="molecule type" value="Genomic_DNA"/>
</dbReference>
<dbReference type="PANTHER" id="PTHR44051:SF8">
    <property type="entry name" value="GLUTATHIONE S-TRANSFERASE GSTA"/>
    <property type="match status" value="1"/>
</dbReference>
<evidence type="ECO:0000313" key="3">
    <source>
        <dbReference type="EMBL" id="ABM93869.1"/>
    </source>
</evidence>
<dbReference type="InterPro" id="IPR034345">
    <property type="entry name" value="Gtt2-like_N"/>
</dbReference>
<dbReference type="InterPro" id="IPR004045">
    <property type="entry name" value="Glutathione_S-Trfase_N"/>
</dbReference>
<evidence type="ECO:0000259" key="2">
    <source>
        <dbReference type="PROSITE" id="PS50405"/>
    </source>
</evidence>
<dbReference type="SFLD" id="SFLDG00358">
    <property type="entry name" value="Main_(cytGST)"/>
    <property type="match status" value="1"/>
</dbReference>
<dbReference type="InterPro" id="IPR004046">
    <property type="entry name" value="GST_C"/>
</dbReference>
<dbReference type="Pfam" id="PF13409">
    <property type="entry name" value="GST_N_2"/>
    <property type="match status" value="1"/>
</dbReference>
<dbReference type="GO" id="GO:0016740">
    <property type="term" value="F:transferase activity"/>
    <property type="evidence" value="ECO:0007669"/>
    <property type="project" value="UniProtKB-KW"/>
</dbReference>
<dbReference type="AlphaFoldDB" id="A2SE80"/>
<dbReference type="Gene3D" id="1.20.1050.10">
    <property type="match status" value="1"/>
</dbReference>
<organism evidence="3 4">
    <name type="scientific">Methylibium petroleiphilum (strain ATCC BAA-1232 / LMG 22953 / PM1)</name>
    <dbReference type="NCBI Taxonomy" id="420662"/>
    <lineage>
        <taxon>Bacteria</taxon>
        <taxon>Pseudomonadati</taxon>
        <taxon>Pseudomonadota</taxon>
        <taxon>Betaproteobacteria</taxon>
        <taxon>Burkholderiales</taxon>
        <taxon>Sphaerotilaceae</taxon>
        <taxon>Methylibium</taxon>
    </lineage>
</organism>
<dbReference type="KEGG" id="mpt:Mpe_A0907"/>
<dbReference type="Gene3D" id="3.40.30.10">
    <property type="entry name" value="Glutaredoxin"/>
    <property type="match status" value="1"/>
</dbReference>
<keyword evidence="3" id="KW-0808">Transferase</keyword>
<dbReference type="HOGENOM" id="CLU_011226_6_3_4"/>
<name>A2SE80_METPP</name>
<accession>A2SE80</accession>
<protein>
    <submittedName>
        <fullName evidence="3">Putative glutathione S-transferase</fullName>
    </submittedName>
</protein>
<dbReference type="InterPro" id="IPR040079">
    <property type="entry name" value="Glutathione_S-Trfase"/>
</dbReference>
<dbReference type="CDD" id="cd03051">
    <property type="entry name" value="GST_N_GTT2_like"/>
    <property type="match status" value="1"/>
</dbReference>
<dbReference type="InterPro" id="IPR010987">
    <property type="entry name" value="Glutathione-S-Trfase_C-like"/>
</dbReference>
<dbReference type="Pfam" id="PF00043">
    <property type="entry name" value="GST_C"/>
    <property type="match status" value="1"/>
</dbReference>
<dbReference type="InterPro" id="IPR036282">
    <property type="entry name" value="Glutathione-S-Trfase_C_sf"/>
</dbReference>
<dbReference type="RefSeq" id="WP_011828507.1">
    <property type="nucleotide sequence ID" value="NC_008825.1"/>
</dbReference>
<reference evidence="3 4" key="1">
    <citation type="journal article" date="2007" name="J. Bacteriol.">
        <title>Whole-genome analysis of the methyl tert-butyl ether-degrading beta-proteobacterium Methylibium petroleiphilum PM1.</title>
        <authorList>
            <person name="Kane S.R."/>
            <person name="Chakicherla A.Y."/>
            <person name="Chain P.S.G."/>
            <person name="Schmidt R."/>
            <person name="Shin M.W."/>
            <person name="Legler T.C."/>
            <person name="Scow K.M."/>
            <person name="Larimer F.W."/>
            <person name="Lucas S.M."/>
            <person name="Richardson P.M."/>
            <person name="Hristova K.R."/>
        </authorList>
    </citation>
    <scope>NUCLEOTIDE SEQUENCE [LARGE SCALE GENOMIC DNA]</scope>
    <source>
        <strain evidence="4">ATCC BAA-1232 / LMG 22953 / PM1</strain>
    </source>
</reference>
<dbReference type="InterPro" id="IPR036249">
    <property type="entry name" value="Thioredoxin-like_sf"/>
</dbReference>
<feature type="domain" description="GST C-terminal" evidence="2">
    <location>
        <begin position="85"/>
        <end position="216"/>
    </location>
</feature>